<dbReference type="AlphaFoldDB" id="A0A2P2IIF3"/>
<dbReference type="EMBL" id="GGEC01000525">
    <property type="protein sequence ID" value="MBW81008.1"/>
    <property type="molecule type" value="Transcribed_RNA"/>
</dbReference>
<feature type="region of interest" description="Disordered" evidence="1">
    <location>
        <begin position="24"/>
        <end position="46"/>
    </location>
</feature>
<proteinExistence type="predicted"/>
<organism evidence="2">
    <name type="scientific">Rhizophora mucronata</name>
    <name type="common">Asiatic mangrove</name>
    <dbReference type="NCBI Taxonomy" id="61149"/>
    <lineage>
        <taxon>Eukaryota</taxon>
        <taxon>Viridiplantae</taxon>
        <taxon>Streptophyta</taxon>
        <taxon>Embryophyta</taxon>
        <taxon>Tracheophyta</taxon>
        <taxon>Spermatophyta</taxon>
        <taxon>Magnoliopsida</taxon>
        <taxon>eudicotyledons</taxon>
        <taxon>Gunneridae</taxon>
        <taxon>Pentapetalae</taxon>
        <taxon>rosids</taxon>
        <taxon>fabids</taxon>
        <taxon>Malpighiales</taxon>
        <taxon>Rhizophoraceae</taxon>
        <taxon>Rhizophora</taxon>
    </lineage>
</organism>
<sequence>MTGIGWRVILLRIVAFRRIYSNIQSSHPSKPSCIHQPMKASKASLK</sequence>
<reference evidence="2" key="1">
    <citation type="submission" date="2018-02" db="EMBL/GenBank/DDBJ databases">
        <title>Rhizophora mucronata_Transcriptome.</title>
        <authorList>
            <person name="Meera S.P."/>
            <person name="Sreeshan A."/>
            <person name="Augustine A."/>
        </authorList>
    </citation>
    <scope>NUCLEOTIDE SEQUENCE</scope>
    <source>
        <tissue evidence="2">Leaf</tissue>
    </source>
</reference>
<evidence type="ECO:0000313" key="2">
    <source>
        <dbReference type="EMBL" id="MBW81008.1"/>
    </source>
</evidence>
<evidence type="ECO:0000256" key="1">
    <source>
        <dbReference type="SAM" id="MobiDB-lite"/>
    </source>
</evidence>
<name>A0A2P2IIF3_RHIMU</name>
<accession>A0A2P2IIF3</accession>
<protein>
    <submittedName>
        <fullName evidence="2">Uncharacterized protein</fullName>
    </submittedName>
</protein>